<sequence length="579" mass="68024">MASYSSSNHHENISSSYPPQNLTFVTSFMDIYETTFEDKTIEWRFEKFRDIAETGIQLCVYVNPECHDILCEFSKPYSNVKIMKSISLADTFVSKSCLGVDYVLPAHRNIPKDIPAYMMLINSKTEFLYDAVEKNPWNSTHFAWIDFSISYVFHKKEETKHYLRTLSKRTFSPTFLAIPGCWDKLGRGEMGQISNGVYWRFCGGFFMGDAASVKTMHKYYLEHYPQFIRSHKHLVWEVNFWAWLEANTEWNPTWYKADHNDCILHIPTRFCSVSLNDELKKTFYEYPKLPTYEPSSACYVYYNGKHCLNTRYVNYWYLDSGHCSIKHPEDFIISRNMYSELDELSMVPACYNEMKESSTGLTSKRCYFYGLEDIRLYVFNDRLRFIATNIDYSPTGYNRMIVGNYNPETESYSDCIITEPPYENWCEKNWIPLIKSAGSGAGEDEEFFIYKWFPLEIGKINAETRRLEIVQKYNITAPDFHRARGSTPFVDTGDCLVGIVHFSENTLPRQYYHIMVSLDRQTLAPLKYSQTFHFQHIGIEFCIGFTMRNGEYIFWISKMDREPAMVSLSVDKIPLIYDF</sequence>
<dbReference type="EMBL" id="MN739855">
    <property type="protein sequence ID" value="QHT74682.1"/>
    <property type="molecule type" value="Genomic_DNA"/>
</dbReference>
<dbReference type="AlphaFoldDB" id="A0A6C0H2A7"/>
<name>A0A6C0H2A7_9ZZZZ</name>
<proteinExistence type="predicted"/>
<dbReference type="Pfam" id="PF09612">
    <property type="entry name" value="HtrL_YibB"/>
    <property type="match status" value="1"/>
</dbReference>
<accession>A0A6C0H2A7</accession>
<reference evidence="1" key="1">
    <citation type="journal article" date="2020" name="Nature">
        <title>Giant virus diversity and host interactions through global metagenomics.</title>
        <authorList>
            <person name="Schulz F."/>
            <person name="Roux S."/>
            <person name="Paez-Espino D."/>
            <person name="Jungbluth S."/>
            <person name="Walsh D.A."/>
            <person name="Denef V.J."/>
            <person name="McMahon K.D."/>
            <person name="Konstantinidis K.T."/>
            <person name="Eloe-Fadrosh E.A."/>
            <person name="Kyrpides N.C."/>
            <person name="Woyke T."/>
        </authorList>
    </citation>
    <scope>NUCLEOTIDE SEQUENCE</scope>
    <source>
        <strain evidence="1">GVMAG-M-3300023179-59</strain>
    </source>
</reference>
<protein>
    <submittedName>
        <fullName evidence="1">Uncharacterized protein</fullName>
    </submittedName>
</protein>
<evidence type="ECO:0000313" key="1">
    <source>
        <dbReference type="EMBL" id="QHT74682.1"/>
    </source>
</evidence>
<dbReference type="InterPro" id="IPR011735">
    <property type="entry name" value="WlaTC/HtrL_glycosyltransf"/>
</dbReference>
<organism evidence="1">
    <name type="scientific">viral metagenome</name>
    <dbReference type="NCBI Taxonomy" id="1070528"/>
    <lineage>
        <taxon>unclassified sequences</taxon>
        <taxon>metagenomes</taxon>
        <taxon>organismal metagenomes</taxon>
    </lineage>
</organism>